<keyword evidence="6" id="KW-0479">Metal-binding</keyword>
<dbReference type="Gene3D" id="1.10.575.10">
    <property type="entry name" value="P1 Nuclease"/>
    <property type="match status" value="1"/>
</dbReference>
<dbReference type="FunFam" id="1.10.575.10:FF:000002">
    <property type="entry name" value="Endonuclease 2"/>
    <property type="match status" value="1"/>
</dbReference>
<feature type="chain" id="PRO_5040140100" description="Aspergillus nuclease S1" evidence="12">
    <location>
        <begin position="36"/>
        <end position="297"/>
    </location>
</feature>
<keyword evidence="14" id="KW-1185">Reference proteome</keyword>
<dbReference type="PANTHER" id="PTHR33146:SF27">
    <property type="entry name" value="ENDONUCLEASE 2"/>
    <property type="match status" value="1"/>
</dbReference>
<dbReference type="CDD" id="cd11010">
    <property type="entry name" value="S1-P1_nuclease"/>
    <property type="match status" value="1"/>
</dbReference>
<dbReference type="Proteomes" id="UP000235145">
    <property type="component" value="Unassembled WGS sequence"/>
</dbReference>
<dbReference type="SUPFAM" id="SSF48537">
    <property type="entry name" value="Phospholipase C/P1 nuclease"/>
    <property type="match status" value="1"/>
</dbReference>
<keyword evidence="9" id="KW-0378">Hydrolase</keyword>
<keyword evidence="8" id="KW-0255">Endonuclease</keyword>
<dbReference type="GO" id="GO:0003676">
    <property type="term" value="F:nucleic acid binding"/>
    <property type="evidence" value="ECO:0007669"/>
    <property type="project" value="InterPro"/>
</dbReference>
<evidence type="ECO:0000256" key="8">
    <source>
        <dbReference type="ARBA" id="ARBA00022759"/>
    </source>
</evidence>
<dbReference type="GO" id="GO:0004519">
    <property type="term" value="F:endonuclease activity"/>
    <property type="evidence" value="ECO:0000318"/>
    <property type="project" value="GO_Central"/>
</dbReference>
<evidence type="ECO:0000256" key="3">
    <source>
        <dbReference type="ARBA" id="ARBA00011245"/>
    </source>
</evidence>
<protein>
    <recommendedName>
        <fullName evidence="4">Aspergillus nuclease S1</fullName>
        <ecNumber evidence="4">3.1.30.1</ecNumber>
    </recommendedName>
</protein>
<keyword evidence="5" id="KW-0540">Nuclease</keyword>
<evidence type="ECO:0000256" key="9">
    <source>
        <dbReference type="ARBA" id="ARBA00022801"/>
    </source>
</evidence>
<evidence type="ECO:0000256" key="6">
    <source>
        <dbReference type="ARBA" id="ARBA00022723"/>
    </source>
</evidence>
<evidence type="ECO:0000256" key="1">
    <source>
        <dbReference type="ARBA" id="ARBA00000245"/>
    </source>
</evidence>
<dbReference type="EMBL" id="NBSK02000004">
    <property type="protein sequence ID" value="KAJ0209987.1"/>
    <property type="molecule type" value="Genomic_DNA"/>
</dbReference>
<feature type="signal peptide" evidence="12">
    <location>
        <begin position="1"/>
        <end position="35"/>
    </location>
</feature>
<organism evidence="13 14">
    <name type="scientific">Lactuca sativa</name>
    <name type="common">Garden lettuce</name>
    <dbReference type="NCBI Taxonomy" id="4236"/>
    <lineage>
        <taxon>Eukaryota</taxon>
        <taxon>Viridiplantae</taxon>
        <taxon>Streptophyta</taxon>
        <taxon>Embryophyta</taxon>
        <taxon>Tracheophyta</taxon>
        <taxon>Spermatophyta</taxon>
        <taxon>Magnoliopsida</taxon>
        <taxon>eudicotyledons</taxon>
        <taxon>Gunneridae</taxon>
        <taxon>Pentapetalae</taxon>
        <taxon>asterids</taxon>
        <taxon>campanulids</taxon>
        <taxon>Asterales</taxon>
        <taxon>Asteraceae</taxon>
        <taxon>Cichorioideae</taxon>
        <taxon>Cichorieae</taxon>
        <taxon>Lactucinae</taxon>
        <taxon>Lactuca</taxon>
    </lineage>
</organism>
<dbReference type="AlphaFoldDB" id="A0A9R1XJH6"/>
<reference evidence="13 14" key="1">
    <citation type="journal article" date="2017" name="Nat. Commun.">
        <title>Genome assembly with in vitro proximity ligation data and whole-genome triplication in lettuce.</title>
        <authorList>
            <person name="Reyes-Chin-Wo S."/>
            <person name="Wang Z."/>
            <person name="Yang X."/>
            <person name="Kozik A."/>
            <person name="Arikit S."/>
            <person name="Song C."/>
            <person name="Xia L."/>
            <person name="Froenicke L."/>
            <person name="Lavelle D.O."/>
            <person name="Truco M.J."/>
            <person name="Xia R."/>
            <person name="Zhu S."/>
            <person name="Xu C."/>
            <person name="Xu H."/>
            <person name="Xu X."/>
            <person name="Cox K."/>
            <person name="Korf I."/>
            <person name="Meyers B.C."/>
            <person name="Michelmore R.W."/>
        </authorList>
    </citation>
    <scope>NUCLEOTIDE SEQUENCE [LARGE SCALE GENOMIC DNA]</scope>
    <source>
        <strain evidence="14">cv. Salinas</strain>
        <tissue evidence="13">Seedlings</tissue>
    </source>
</reference>
<evidence type="ECO:0000256" key="7">
    <source>
        <dbReference type="ARBA" id="ARBA00022729"/>
    </source>
</evidence>
<comment type="subunit">
    <text evidence="3">Monomer.</text>
</comment>
<evidence type="ECO:0000256" key="2">
    <source>
        <dbReference type="ARBA" id="ARBA00009547"/>
    </source>
</evidence>
<evidence type="ECO:0000256" key="11">
    <source>
        <dbReference type="ARBA" id="ARBA00023180"/>
    </source>
</evidence>
<dbReference type="GO" id="GO:0004521">
    <property type="term" value="F:RNA endonuclease activity"/>
    <property type="evidence" value="ECO:0007669"/>
    <property type="project" value="UniProtKB-ARBA"/>
</dbReference>
<name>A0A9R1XJH6_LACSA</name>
<evidence type="ECO:0000256" key="4">
    <source>
        <dbReference type="ARBA" id="ARBA00012562"/>
    </source>
</evidence>
<dbReference type="Pfam" id="PF02265">
    <property type="entry name" value="S1-P1_nuclease"/>
    <property type="match status" value="1"/>
</dbReference>
<comment type="catalytic activity">
    <reaction evidence="1">
        <text>Endonucleolytic cleavage to 5'-phosphomononucleotide and 5'-phosphooligonucleotide end-products.</text>
        <dbReference type="EC" id="3.1.30.1"/>
    </reaction>
</comment>
<gene>
    <name evidence="13" type="ORF">LSAT_V11C400163860</name>
</gene>
<sequence>MINHPTPTFPNSQMESLRSALPLLLLFLLPAAVHGWGVDGHYTTCKIAQGRLSPAASNAVKDLLPKYAEGDLASQCSWADHVKFRYHWSSALHYIDTPDNLCTYQYTRDCKDEDGVAGRCVAGAINNYTTQLLDYGKQTTQYNLTEALLFLSHFMGDIHQPLHVGFTSDRGGNSINVHWFTRKSELHHVWDDSIIETAEERFYDSNVENLVNAIQTNITKEWADQVPAWEKCARNQNTCPNIYASEGIKAACSWAYKGVGNDSVLGEDYFLSRLPIVNWRLAQGGVRLAATLNKIFG</sequence>
<dbReference type="InterPro" id="IPR003154">
    <property type="entry name" value="S1/P1nuclease"/>
</dbReference>
<evidence type="ECO:0000313" key="13">
    <source>
        <dbReference type="EMBL" id="KAJ0209987.1"/>
    </source>
</evidence>
<keyword evidence="7 12" id="KW-0732">Signal</keyword>
<dbReference type="OrthoDB" id="441446at2759"/>
<keyword evidence="10" id="KW-1015">Disulfide bond</keyword>
<dbReference type="GO" id="GO:0046872">
    <property type="term" value="F:metal ion binding"/>
    <property type="evidence" value="ECO:0007669"/>
    <property type="project" value="UniProtKB-KW"/>
</dbReference>
<evidence type="ECO:0000256" key="10">
    <source>
        <dbReference type="ARBA" id="ARBA00023157"/>
    </source>
</evidence>
<dbReference type="GO" id="GO:0006308">
    <property type="term" value="P:DNA catabolic process"/>
    <property type="evidence" value="ECO:0007669"/>
    <property type="project" value="InterPro"/>
</dbReference>
<evidence type="ECO:0000256" key="12">
    <source>
        <dbReference type="SAM" id="SignalP"/>
    </source>
</evidence>
<dbReference type="EC" id="3.1.30.1" evidence="4"/>
<evidence type="ECO:0000313" key="14">
    <source>
        <dbReference type="Proteomes" id="UP000235145"/>
    </source>
</evidence>
<dbReference type="PANTHER" id="PTHR33146">
    <property type="entry name" value="ENDONUCLEASE 4"/>
    <property type="match status" value="1"/>
</dbReference>
<dbReference type="InterPro" id="IPR008947">
    <property type="entry name" value="PLipase_C/P1_nuclease_dom_sf"/>
</dbReference>
<accession>A0A9R1XJH6</accession>
<evidence type="ECO:0000256" key="5">
    <source>
        <dbReference type="ARBA" id="ARBA00022722"/>
    </source>
</evidence>
<dbReference type="GO" id="GO:0000014">
    <property type="term" value="F:single-stranded DNA endodeoxyribonuclease activity"/>
    <property type="evidence" value="ECO:0007669"/>
    <property type="project" value="UniProtKB-ARBA"/>
</dbReference>
<comment type="similarity">
    <text evidence="2">Belongs to the nuclease type I family.</text>
</comment>
<proteinExistence type="inferred from homology"/>
<comment type="caution">
    <text evidence="13">The sequence shown here is derived from an EMBL/GenBank/DDBJ whole genome shotgun (WGS) entry which is preliminary data.</text>
</comment>
<keyword evidence="11" id="KW-0325">Glycoprotein</keyword>